<organism evidence="1 2">
    <name type="scientific">Spiroplasma helicoides</name>
    <dbReference type="NCBI Taxonomy" id="216938"/>
    <lineage>
        <taxon>Bacteria</taxon>
        <taxon>Bacillati</taxon>
        <taxon>Mycoplasmatota</taxon>
        <taxon>Mollicutes</taxon>
        <taxon>Entomoplasmatales</taxon>
        <taxon>Spiroplasmataceae</taxon>
        <taxon>Spiroplasma</taxon>
    </lineage>
</organism>
<dbReference type="InterPro" id="IPR000150">
    <property type="entry name" value="Cof"/>
</dbReference>
<dbReference type="KEGG" id="shj:SHELI_v1c01350"/>
<dbReference type="NCBIfam" id="TIGR00099">
    <property type="entry name" value="Cof-subfamily"/>
    <property type="match status" value="1"/>
</dbReference>
<dbReference type="GO" id="GO:0016791">
    <property type="term" value="F:phosphatase activity"/>
    <property type="evidence" value="ECO:0007669"/>
    <property type="project" value="UniProtKB-ARBA"/>
</dbReference>
<dbReference type="InterPro" id="IPR036412">
    <property type="entry name" value="HAD-like_sf"/>
</dbReference>
<dbReference type="AlphaFoldDB" id="A0A1B3SJJ3"/>
<sequence>MKKDLKEKVIVFSDLDGTALKSNNEFSDNLINTAKALHENGHQLITITARSTYDGIFRQAKKLGLDTTGGIAVANNGTHIYNFSTNKYLREEYIGNEMLKKVFDKTYGKIGKYKVHYFSNEATYVYGDGENSRHWSDVMQVEYVVITSFEDIRNKISHLTIILDNNASEKEKLEFYKEFEFVDNELSIAQYTSRVFDLSPKGIDKGEAIQFILKHFGWNETNTSTFCFGDSFNDVPMFKVAQYPVAMGNAIDKLKELAKYNTLSNDEDGVSKFINENIL</sequence>
<dbReference type="RefSeq" id="WP_069115870.1">
    <property type="nucleotide sequence ID" value="NZ_CP017015.1"/>
</dbReference>
<dbReference type="Proteomes" id="UP000094378">
    <property type="component" value="Chromosome"/>
</dbReference>
<dbReference type="OrthoDB" id="9810101at2"/>
<dbReference type="InterPro" id="IPR006379">
    <property type="entry name" value="HAD-SF_hydro_IIB"/>
</dbReference>
<proteinExistence type="predicted"/>
<evidence type="ECO:0000313" key="2">
    <source>
        <dbReference type="Proteomes" id="UP000094378"/>
    </source>
</evidence>
<reference evidence="1 2" key="1">
    <citation type="submission" date="2016-08" db="EMBL/GenBank/DDBJ databases">
        <title>Complete genome sequence of Spiroplasma helicoides TABS-2 (DSM 22551).</title>
        <authorList>
            <person name="Shen W.-Y."/>
            <person name="Lo W.-S."/>
            <person name="Lai Y.-C."/>
            <person name="Kuo C.-H."/>
        </authorList>
    </citation>
    <scope>NUCLEOTIDE SEQUENCE [LARGE SCALE GENOMIC DNA]</scope>
    <source>
        <strain evidence="1 2">TABS-2</strain>
    </source>
</reference>
<keyword evidence="2" id="KW-1185">Reference proteome</keyword>
<dbReference type="GO" id="GO:0000287">
    <property type="term" value="F:magnesium ion binding"/>
    <property type="evidence" value="ECO:0007669"/>
    <property type="project" value="TreeGrafter"/>
</dbReference>
<protein>
    <submittedName>
        <fullName evidence="1">HAD superfamily hydrolase</fullName>
    </submittedName>
</protein>
<dbReference type="SFLD" id="SFLDS00003">
    <property type="entry name" value="Haloacid_Dehalogenase"/>
    <property type="match status" value="1"/>
</dbReference>
<dbReference type="Gene3D" id="3.40.50.1000">
    <property type="entry name" value="HAD superfamily/HAD-like"/>
    <property type="match status" value="1"/>
</dbReference>
<dbReference type="SFLD" id="SFLDG01140">
    <property type="entry name" value="C2.B:_Phosphomannomutase_and_P"/>
    <property type="match status" value="1"/>
</dbReference>
<dbReference type="SUPFAM" id="SSF56784">
    <property type="entry name" value="HAD-like"/>
    <property type="match status" value="1"/>
</dbReference>
<dbReference type="Gene3D" id="3.30.1240.10">
    <property type="match status" value="1"/>
</dbReference>
<dbReference type="PANTHER" id="PTHR10000">
    <property type="entry name" value="PHOSPHOSERINE PHOSPHATASE"/>
    <property type="match status" value="1"/>
</dbReference>
<dbReference type="Pfam" id="PF08282">
    <property type="entry name" value="Hydrolase_3"/>
    <property type="match status" value="1"/>
</dbReference>
<dbReference type="InterPro" id="IPR023214">
    <property type="entry name" value="HAD_sf"/>
</dbReference>
<dbReference type="PROSITE" id="PS01229">
    <property type="entry name" value="COF_2"/>
    <property type="match status" value="1"/>
</dbReference>
<dbReference type="GO" id="GO:0005829">
    <property type="term" value="C:cytosol"/>
    <property type="evidence" value="ECO:0007669"/>
    <property type="project" value="TreeGrafter"/>
</dbReference>
<evidence type="ECO:0000313" key="1">
    <source>
        <dbReference type="EMBL" id="AOG60090.1"/>
    </source>
</evidence>
<dbReference type="EMBL" id="CP017015">
    <property type="protein sequence ID" value="AOG60090.1"/>
    <property type="molecule type" value="Genomic_DNA"/>
</dbReference>
<name>A0A1B3SJJ3_9MOLU</name>
<dbReference type="NCBIfam" id="TIGR01484">
    <property type="entry name" value="HAD-SF-IIB"/>
    <property type="match status" value="1"/>
</dbReference>
<gene>
    <name evidence="1" type="ORF">SHELI_v1c01350</name>
</gene>
<dbReference type="PANTHER" id="PTHR10000:SF8">
    <property type="entry name" value="HAD SUPERFAMILY HYDROLASE-LIKE, TYPE 3"/>
    <property type="match status" value="1"/>
</dbReference>
<accession>A0A1B3SJJ3</accession>
<dbReference type="STRING" id="216938.SHELI_v1c01350"/>
<keyword evidence="1" id="KW-0378">Hydrolase</keyword>